<evidence type="ECO:0000256" key="1">
    <source>
        <dbReference type="SAM" id="MobiDB-lite"/>
    </source>
</evidence>
<evidence type="ECO:0000313" key="3">
    <source>
        <dbReference type="Proteomes" id="UP000008909"/>
    </source>
</evidence>
<reference evidence="2" key="1">
    <citation type="journal article" date="2011" name="Genome Biol.">
        <title>The draft genome of the carcinogenic human liver fluke Clonorchis sinensis.</title>
        <authorList>
            <person name="Wang X."/>
            <person name="Chen W."/>
            <person name="Huang Y."/>
            <person name="Sun J."/>
            <person name="Men J."/>
            <person name="Liu H."/>
            <person name="Luo F."/>
            <person name="Guo L."/>
            <person name="Lv X."/>
            <person name="Deng C."/>
            <person name="Zhou C."/>
            <person name="Fan Y."/>
            <person name="Li X."/>
            <person name="Huang L."/>
            <person name="Hu Y."/>
            <person name="Liang C."/>
            <person name="Hu X."/>
            <person name="Xu J."/>
            <person name="Yu X."/>
        </authorList>
    </citation>
    <scope>NUCLEOTIDE SEQUENCE [LARGE SCALE GENOMIC DNA]</scope>
    <source>
        <strain evidence="2">Henan</strain>
    </source>
</reference>
<reference key="2">
    <citation type="submission" date="2011-10" db="EMBL/GenBank/DDBJ databases">
        <title>The genome and transcriptome sequence of Clonorchis sinensis provide insights into the carcinogenic liver fluke.</title>
        <authorList>
            <person name="Wang X."/>
            <person name="Huang Y."/>
            <person name="Chen W."/>
            <person name="Liu H."/>
            <person name="Guo L."/>
            <person name="Chen Y."/>
            <person name="Luo F."/>
            <person name="Zhou W."/>
            <person name="Sun J."/>
            <person name="Mao Q."/>
            <person name="Liang P."/>
            <person name="Zhou C."/>
            <person name="Tian Y."/>
            <person name="Men J."/>
            <person name="Lv X."/>
            <person name="Huang L."/>
            <person name="Zhou J."/>
            <person name="Hu Y."/>
            <person name="Li R."/>
            <person name="Zhang F."/>
            <person name="Lei H."/>
            <person name="Li X."/>
            <person name="Hu X."/>
            <person name="Liang C."/>
            <person name="Xu J."/>
            <person name="Wu Z."/>
            <person name="Yu X."/>
        </authorList>
    </citation>
    <scope>NUCLEOTIDE SEQUENCE</scope>
    <source>
        <strain>Henan</strain>
    </source>
</reference>
<feature type="region of interest" description="Disordered" evidence="1">
    <location>
        <begin position="1"/>
        <end position="137"/>
    </location>
</feature>
<dbReference type="Proteomes" id="UP000008909">
    <property type="component" value="Unassembled WGS sequence"/>
</dbReference>
<organism evidence="2 3">
    <name type="scientific">Clonorchis sinensis</name>
    <name type="common">Chinese liver fluke</name>
    <dbReference type="NCBI Taxonomy" id="79923"/>
    <lineage>
        <taxon>Eukaryota</taxon>
        <taxon>Metazoa</taxon>
        <taxon>Spiralia</taxon>
        <taxon>Lophotrochozoa</taxon>
        <taxon>Platyhelminthes</taxon>
        <taxon>Trematoda</taxon>
        <taxon>Digenea</taxon>
        <taxon>Opisthorchiida</taxon>
        <taxon>Opisthorchiata</taxon>
        <taxon>Opisthorchiidae</taxon>
        <taxon>Clonorchis</taxon>
    </lineage>
</organism>
<name>G7YQS1_CLOSI</name>
<dbReference type="AlphaFoldDB" id="G7YQS1"/>
<gene>
    <name evidence="2" type="ORF">CLF_107547</name>
</gene>
<evidence type="ECO:0000313" key="2">
    <source>
        <dbReference type="EMBL" id="GAA55301.1"/>
    </source>
</evidence>
<dbReference type="EMBL" id="DF143992">
    <property type="protein sequence ID" value="GAA55301.1"/>
    <property type="molecule type" value="Genomic_DNA"/>
</dbReference>
<feature type="compositionally biased region" description="Pro residues" evidence="1">
    <location>
        <begin position="28"/>
        <end position="38"/>
    </location>
</feature>
<feature type="compositionally biased region" description="Polar residues" evidence="1">
    <location>
        <begin position="71"/>
        <end position="97"/>
    </location>
</feature>
<keyword evidence="3" id="KW-1185">Reference proteome</keyword>
<protein>
    <submittedName>
        <fullName evidence="2">Uncharacterized protein</fullName>
    </submittedName>
</protein>
<proteinExistence type="predicted"/>
<accession>G7YQS1</accession>
<sequence length="137" mass="14061">MPLEGPLQLSPKVRTPTPGSGRKKSTAPRPPVPPPPTSSPNQPALKPESTGTTPMLNVDPPTLATEAEETSPLTSANNVLNSSPTTAVTCAGSSVSVPNPGIPKSPESNGLPVLKGQPKRPPRPASVYQAPCEPRPP</sequence>